<keyword evidence="1" id="KW-0732">Signal</keyword>
<keyword evidence="4" id="KW-1185">Reference proteome</keyword>
<dbReference type="Gene3D" id="2.50.20.10">
    <property type="entry name" value="Lipoprotein localisation LolA/LolB/LppX"/>
    <property type="match status" value="1"/>
</dbReference>
<dbReference type="RefSeq" id="WP_039739806.1">
    <property type="nucleotide sequence ID" value="NZ_CP009788.1"/>
</dbReference>
<name>A0A0B5BC93_9BACT</name>
<dbReference type="Proteomes" id="UP000057609">
    <property type="component" value="Chromosome"/>
</dbReference>
<evidence type="ECO:0000313" key="4">
    <source>
        <dbReference type="Proteomes" id="UP000057609"/>
    </source>
</evidence>
<evidence type="ECO:0000313" key="3">
    <source>
        <dbReference type="EMBL" id="AJE02180.1"/>
    </source>
</evidence>
<proteinExistence type="predicted"/>
<sequence length="477" mass="54137">MKVGKTSKRIVGASLLAATALSVAVEFSAAKENVDWGKVAWSPVQSSSPWKEWKWDPKKEGRTWKYVDELTPDEKAYWQIDARWSHEIPRDKEFPYLPEERYPFKPPYNGEELSALGEAGGGGTVMCGLQTHHGYHISRTKDRNGVVSKSDTICNTIKHFKTFAEQLYGLKPGTEQGAYLVVVTSPPESAGTVSLSKFYKDGPGISKVEDRWAYLPSLRRVRRISGASGEDYIPGAIETYDDVFLRDFWKYDSKIIGVDILYQAVNSKKPYGPIKGPYRQDGGIETYVVLHKHNKKGYYLNQWITWHEKKTGHVIRTEQWDRKGNFKLVAEKGLAGVVNFYGKNVYPWEEGYKGGLTANGAERRAILHGGGPAQIWDVEQDVQTYTIPDTPDTGVAKEKFGPLDAYAGKETWKQLFQPQRIENSFVKPVPTVKFEAKDFPPPPPLYREKFAKYRKIALPAEILSKIKKEESEKRKLF</sequence>
<feature type="domain" description="Uncharacterized protein TP-0789" evidence="2">
    <location>
        <begin position="178"/>
        <end position="325"/>
    </location>
</feature>
<feature type="chain" id="PRO_5002113597" description="Uncharacterized protein TP-0789 domain-containing protein" evidence="1">
    <location>
        <begin position="25"/>
        <end position="477"/>
    </location>
</feature>
<reference evidence="3 4" key="1">
    <citation type="journal article" date="2015" name="Genome Announc.">
        <title>Complete Genome of Geobacter pickeringii G13T, a Metal-Reducing Isolate from Sedimentary Kaolin Deposits.</title>
        <authorList>
            <person name="Badalamenti J.P."/>
            <person name="Bond D.R."/>
        </authorList>
    </citation>
    <scope>NUCLEOTIDE SEQUENCE [LARGE SCALE GENOMIC DNA]</scope>
    <source>
        <strain evidence="3 4">G13</strain>
    </source>
</reference>
<evidence type="ECO:0000259" key="2">
    <source>
        <dbReference type="Pfam" id="PF17131"/>
    </source>
</evidence>
<dbReference type="AlphaFoldDB" id="A0A0B5BC93"/>
<dbReference type="KEGG" id="gpi:GPICK_01230"/>
<accession>A0A0B5BC93</accession>
<dbReference type="Pfam" id="PF17131">
    <property type="entry name" value="LolA_like"/>
    <property type="match status" value="1"/>
</dbReference>
<organism evidence="3 4">
    <name type="scientific">Geobacter pickeringii</name>
    <dbReference type="NCBI Taxonomy" id="345632"/>
    <lineage>
        <taxon>Bacteria</taxon>
        <taxon>Pseudomonadati</taxon>
        <taxon>Thermodesulfobacteriota</taxon>
        <taxon>Desulfuromonadia</taxon>
        <taxon>Geobacterales</taxon>
        <taxon>Geobacteraceae</taxon>
        <taxon>Geobacter</taxon>
    </lineage>
</organism>
<dbReference type="HOGENOM" id="CLU_572072_0_0_7"/>
<dbReference type="CDD" id="cd16329">
    <property type="entry name" value="LolA_like"/>
    <property type="match status" value="1"/>
</dbReference>
<gene>
    <name evidence="3" type="ORF">GPICK_01230</name>
</gene>
<feature type="signal peptide" evidence="1">
    <location>
        <begin position="1"/>
        <end position="24"/>
    </location>
</feature>
<dbReference type="OrthoDB" id="9803781at2"/>
<evidence type="ECO:0000256" key="1">
    <source>
        <dbReference type="SAM" id="SignalP"/>
    </source>
</evidence>
<dbReference type="EMBL" id="CP009788">
    <property type="protein sequence ID" value="AJE02180.1"/>
    <property type="molecule type" value="Genomic_DNA"/>
</dbReference>
<protein>
    <recommendedName>
        <fullName evidence="2">Uncharacterized protein TP-0789 domain-containing protein</fullName>
    </recommendedName>
</protein>
<dbReference type="InterPro" id="IPR033399">
    <property type="entry name" value="TP_0789-like"/>
</dbReference>